<reference evidence="4" key="1">
    <citation type="submission" date="2025-08" db="UniProtKB">
        <authorList>
            <consortium name="RefSeq"/>
        </authorList>
    </citation>
    <scope>IDENTIFICATION</scope>
</reference>
<feature type="compositionally biased region" description="Polar residues" evidence="2">
    <location>
        <begin position="100"/>
        <end position="111"/>
    </location>
</feature>
<evidence type="ECO:0000256" key="2">
    <source>
        <dbReference type="SAM" id="MobiDB-lite"/>
    </source>
</evidence>
<feature type="region of interest" description="Disordered" evidence="2">
    <location>
        <begin position="1"/>
        <end position="20"/>
    </location>
</feature>
<dbReference type="RefSeq" id="XP_070853281.1">
    <property type="nucleotide sequence ID" value="XM_070997180.1"/>
</dbReference>
<sequence>MDPASSIVEKVVETKNGTQEVDAGVIEMATKNIDNSVESPLESNIGSNVGQSITSTDDNDDADLVIEESESDEHSSDGERTSDVAETEDLIKVAEIDKPSLSSDANSTAEINGSAEIESEDPTVEDSSIKSDPETSVLDSTKADKRSTVSEENPNVEVIDENIVIVSTSDARMANVPQETSKIIIEGDEVKRTEEVALKDCTESLTEKGAKEPTTCELTAENTKNEVFSPIENVNELKELGKNAVENKDVKLFQETQQGREANEITDQSELLNDNIRDREHLRLSNQTDFNNQILDIISDIDINIKAQEKITQLKEQELKLIQKQNELANQIHQQQILAQQLNAKNTIKQSQFQSDKFDSKCQQQNDRDVSTLTLNQNNVISKAIASPPQSTNVPSNPQRELAYTPSVAQGWGGRNVELPKESLQSNKNESSRQTRPQFYFNGDNLTSNFAKDVQSRLYELEKFQKLFLEHQRLQIEILRNQESAQEIRSTLLPQAYQSCKDFMKKFGVELSDDDQKVKDDLDEKLNVRELIQSFEQQKLSELSHCQDGLKYDNKGLYVPKEISLSSYAAPPQQYAGNNEHFESPNNGSVSRPLPRTNFSAFQSTVGNNGTGQFPLSKPLSPGFSTVPPKQQLYSPSSYQRIPIGSENVAPQVSFNPAPLTFDKLARYEQPDRKNSTSTSSQYLNVQQNSQVRNASPTPFGIVLNEHTSGSPSSAGSIGSPYRQLLPTGSPRGGPSIGRPTSPLANKGQIFNQCARGWGAIPDKQQTYQSQFSSPTTGNLPYTDF</sequence>
<gene>
    <name evidence="4" type="primary">LOC108020336</name>
</gene>
<feature type="compositionally biased region" description="Polar residues" evidence="2">
    <location>
        <begin position="34"/>
        <end position="56"/>
    </location>
</feature>
<keyword evidence="1" id="KW-0175">Coiled coil</keyword>
<organism evidence="3 4">
    <name type="scientific">Drosophila suzukii</name>
    <name type="common">Spotted-wing drosophila fruit fly</name>
    <dbReference type="NCBI Taxonomy" id="28584"/>
    <lineage>
        <taxon>Eukaryota</taxon>
        <taxon>Metazoa</taxon>
        <taxon>Ecdysozoa</taxon>
        <taxon>Arthropoda</taxon>
        <taxon>Hexapoda</taxon>
        <taxon>Insecta</taxon>
        <taxon>Pterygota</taxon>
        <taxon>Neoptera</taxon>
        <taxon>Endopterygota</taxon>
        <taxon>Diptera</taxon>
        <taxon>Brachycera</taxon>
        <taxon>Muscomorpha</taxon>
        <taxon>Ephydroidea</taxon>
        <taxon>Drosophilidae</taxon>
        <taxon>Drosophila</taxon>
        <taxon>Sophophora</taxon>
    </lineage>
</organism>
<dbReference type="GeneID" id="108020336"/>
<name>A0ABM4TTI9_DROSZ</name>
<feature type="compositionally biased region" description="Acidic residues" evidence="2">
    <location>
        <begin position="57"/>
        <end position="71"/>
    </location>
</feature>
<proteinExistence type="predicted"/>
<protein>
    <submittedName>
        <fullName evidence="4">Leucine-rich repeat-containing protein DDB_G0290503 isoform X20</fullName>
    </submittedName>
</protein>
<dbReference type="Proteomes" id="UP001652628">
    <property type="component" value="Chromosome 4"/>
</dbReference>
<evidence type="ECO:0000256" key="1">
    <source>
        <dbReference type="SAM" id="Coils"/>
    </source>
</evidence>
<feature type="coiled-coil region" evidence="1">
    <location>
        <begin position="304"/>
        <end position="345"/>
    </location>
</feature>
<accession>A0ABM4TTI9</accession>
<evidence type="ECO:0000313" key="4">
    <source>
        <dbReference type="RefSeq" id="XP_070853281.1"/>
    </source>
</evidence>
<feature type="region of interest" description="Disordered" evidence="2">
    <location>
        <begin position="34"/>
        <end position="153"/>
    </location>
</feature>
<keyword evidence="3" id="KW-1185">Reference proteome</keyword>
<evidence type="ECO:0000313" key="3">
    <source>
        <dbReference type="Proteomes" id="UP001652628"/>
    </source>
</evidence>
<feature type="compositionally biased region" description="Basic and acidic residues" evidence="2">
    <location>
        <begin position="72"/>
        <end position="98"/>
    </location>
</feature>